<proteinExistence type="predicted"/>
<feature type="non-terminal residue" evidence="2">
    <location>
        <position position="1"/>
    </location>
</feature>
<dbReference type="OrthoDB" id="3728558at2759"/>
<protein>
    <recommendedName>
        <fullName evidence="1">DUF6546 domain-containing protein</fullName>
    </recommendedName>
</protein>
<comment type="caution">
    <text evidence="2">The sequence shown here is derived from an EMBL/GenBank/DDBJ whole genome shotgun (WGS) entry which is preliminary data.</text>
</comment>
<keyword evidence="3" id="KW-1185">Reference proteome</keyword>
<dbReference type="AlphaFoldDB" id="G9N7X9"/>
<feature type="non-terminal residue" evidence="2">
    <location>
        <position position="420"/>
    </location>
</feature>
<evidence type="ECO:0000313" key="2">
    <source>
        <dbReference type="EMBL" id="EHK17091.1"/>
    </source>
</evidence>
<accession>G9N7X9</accession>
<sequence length="420" mass="47853">SWMDLPPEIRLMIMKEVTCEKFPGWTSCAAINFEWQDFIEKENYKKLNLEVPCLDELNVMIPQHKRHLVHHIWFEIELSRDPYSCSASWNSRPESTGRTVRKAIRKLFTALSTWQERQHGKLTLELNVISPSDSEHWFKPLYFSDGRTGEDDGPIGRIHDPRHGWVDGRQVSLATELAVQRLFRPIKLDSSFTSKPLPRVIGVTGFLSRGVTNLVVFEDSPKFYKVLPQYTPKEATTFTINSIAIADGLGDAFAKKSCGMKHLAVSFMVDAQHIFRHCKPSWTWSQLKSVALTSQLLRDSLDTHDKIGDLLCRAAALARQMPELETFVLWNGGKDNACAFIYRVDGGDVSIAWRGTWRLEMSPDVVKAWEAAASIRSDRVLTIHQERISSDVNCVGDAIHHLKLPCQVAEPASLWQIRRE</sequence>
<dbReference type="InterPro" id="IPR046676">
    <property type="entry name" value="DUF6546"/>
</dbReference>
<name>G9N7X9_HYPVG</name>
<gene>
    <name evidence="2" type="ORF">TRIVIDRAFT_127669</name>
</gene>
<evidence type="ECO:0000313" key="3">
    <source>
        <dbReference type="Proteomes" id="UP000007115"/>
    </source>
</evidence>
<dbReference type="eggNOG" id="ENOG502SM97">
    <property type="taxonomic scope" value="Eukaryota"/>
</dbReference>
<dbReference type="InParanoid" id="G9N7X9"/>
<feature type="domain" description="DUF6546" evidence="1">
    <location>
        <begin position="207"/>
        <end position="409"/>
    </location>
</feature>
<dbReference type="HOGENOM" id="CLU_023464_1_0_1"/>
<dbReference type="EMBL" id="ABDF02000089">
    <property type="protein sequence ID" value="EHK17091.1"/>
    <property type="molecule type" value="Genomic_DNA"/>
</dbReference>
<dbReference type="RefSeq" id="XP_013951293.1">
    <property type="nucleotide sequence ID" value="XM_014095818.1"/>
</dbReference>
<evidence type="ECO:0000259" key="1">
    <source>
        <dbReference type="Pfam" id="PF20183"/>
    </source>
</evidence>
<dbReference type="Pfam" id="PF20183">
    <property type="entry name" value="DUF6546"/>
    <property type="match status" value="1"/>
</dbReference>
<dbReference type="GeneID" id="25787401"/>
<dbReference type="Proteomes" id="UP000007115">
    <property type="component" value="Unassembled WGS sequence"/>
</dbReference>
<reference evidence="2 3" key="1">
    <citation type="journal article" date="2011" name="Genome Biol.">
        <title>Comparative genome sequence analysis underscores mycoparasitism as the ancestral life style of Trichoderma.</title>
        <authorList>
            <person name="Kubicek C.P."/>
            <person name="Herrera-Estrella A."/>
            <person name="Seidl-Seiboth V."/>
            <person name="Martinez D.A."/>
            <person name="Druzhinina I.S."/>
            <person name="Thon M."/>
            <person name="Zeilinger S."/>
            <person name="Casas-Flores S."/>
            <person name="Horwitz B.A."/>
            <person name="Mukherjee P.K."/>
            <person name="Mukherjee M."/>
            <person name="Kredics L."/>
            <person name="Alcaraz L.D."/>
            <person name="Aerts A."/>
            <person name="Antal Z."/>
            <person name="Atanasova L."/>
            <person name="Cervantes-Badillo M.G."/>
            <person name="Challacombe J."/>
            <person name="Chertkov O."/>
            <person name="McCluskey K."/>
            <person name="Coulpier F."/>
            <person name="Deshpande N."/>
            <person name="von Doehren H."/>
            <person name="Ebbole D.J."/>
            <person name="Esquivel-Naranjo E.U."/>
            <person name="Fekete E."/>
            <person name="Flipphi M."/>
            <person name="Glaser F."/>
            <person name="Gomez-Rodriguez E.Y."/>
            <person name="Gruber S."/>
            <person name="Han C."/>
            <person name="Henrissat B."/>
            <person name="Hermosa R."/>
            <person name="Hernandez-Onate M."/>
            <person name="Karaffa L."/>
            <person name="Kosti I."/>
            <person name="Le Crom S."/>
            <person name="Lindquist E."/>
            <person name="Lucas S."/>
            <person name="Luebeck M."/>
            <person name="Luebeck P.S."/>
            <person name="Margeot A."/>
            <person name="Metz B."/>
            <person name="Misra M."/>
            <person name="Nevalainen H."/>
            <person name="Omann M."/>
            <person name="Packer N."/>
            <person name="Perrone G."/>
            <person name="Uresti-Rivera E.E."/>
            <person name="Salamov A."/>
            <person name="Schmoll M."/>
            <person name="Seiboth B."/>
            <person name="Shapiro H."/>
            <person name="Sukno S."/>
            <person name="Tamayo-Ramos J.A."/>
            <person name="Tisch D."/>
            <person name="Wiest A."/>
            <person name="Wilkinson H.H."/>
            <person name="Zhang M."/>
            <person name="Coutinho P.M."/>
            <person name="Kenerley C.M."/>
            <person name="Monte E."/>
            <person name="Baker S.E."/>
            <person name="Grigoriev I.V."/>
        </authorList>
    </citation>
    <scope>NUCLEOTIDE SEQUENCE [LARGE SCALE GENOMIC DNA]</scope>
    <source>
        <strain evidence="3">Gv29-8 / FGSC 10586</strain>
    </source>
</reference>
<dbReference type="OMA" id="VNCVGDA"/>
<dbReference type="VEuPathDB" id="FungiDB:TRIVIDRAFT_127669"/>
<organism evidence="2 3">
    <name type="scientific">Hypocrea virens (strain Gv29-8 / FGSC 10586)</name>
    <name type="common">Gliocladium virens</name>
    <name type="synonym">Trichoderma virens</name>
    <dbReference type="NCBI Taxonomy" id="413071"/>
    <lineage>
        <taxon>Eukaryota</taxon>
        <taxon>Fungi</taxon>
        <taxon>Dikarya</taxon>
        <taxon>Ascomycota</taxon>
        <taxon>Pezizomycotina</taxon>
        <taxon>Sordariomycetes</taxon>
        <taxon>Hypocreomycetidae</taxon>
        <taxon>Hypocreales</taxon>
        <taxon>Hypocreaceae</taxon>
        <taxon>Trichoderma</taxon>
    </lineage>
</organism>